<proteinExistence type="predicted"/>
<dbReference type="EMBL" id="CP000095">
    <property type="protein sequence ID" value="AAZ58097.1"/>
    <property type="molecule type" value="Genomic_DNA"/>
</dbReference>
<dbReference type="STRING" id="59920.PMN2A_0606"/>
<evidence type="ECO:0000256" key="1">
    <source>
        <dbReference type="SAM" id="Phobius"/>
    </source>
</evidence>
<dbReference type="OrthoDB" id="540725at2"/>
<keyword evidence="1" id="KW-0812">Transmembrane</keyword>
<sequence>MKIKTILKTVGSLHLLLGLLLINMLIFSVDTIAPSVSAETLLFIRGTADVVAATNIGIGFLLIISSSIRDHESAKKVLLGELALMSCLLIVAVFNTLNAGVIVDAGPPPPFWIVLIANPVFCTYGLLKGKK</sequence>
<keyword evidence="1" id="KW-0472">Membrane</keyword>
<feature type="transmembrane region" description="Helical" evidence="1">
    <location>
        <begin position="42"/>
        <end position="65"/>
    </location>
</feature>
<organism evidence="2 3">
    <name type="scientific">Prochlorococcus marinus (strain NATL2A)</name>
    <dbReference type="NCBI Taxonomy" id="59920"/>
    <lineage>
        <taxon>Bacteria</taxon>
        <taxon>Bacillati</taxon>
        <taxon>Cyanobacteriota</taxon>
        <taxon>Cyanophyceae</taxon>
        <taxon>Synechococcales</taxon>
        <taxon>Prochlorococcaceae</taxon>
        <taxon>Prochlorococcus</taxon>
    </lineage>
</organism>
<dbReference type="RefSeq" id="WP_011294695.1">
    <property type="nucleotide sequence ID" value="NC_007335.2"/>
</dbReference>
<dbReference type="HOGENOM" id="CLU_1925693_0_0_3"/>
<reference evidence="2 3" key="1">
    <citation type="journal article" date="2007" name="PLoS Genet.">
        <title>Patterns and implications of gene gain and loss in the evolution of Prochlorococcus.</title>
        <authorList>
            <person name="Kettler G.C."/>
            <person name="Martiny A.C."/>
            <person name="Huang K."/>
            <person name="Zucker J."/>
            <person name="Coleman M.L."/>
            <person name="Rodrigue S."/>
            <person name="Chen F."/>
            <person name="Lapidus A."/>
            <person name="Ferriera S."/>
            <person name="Johnson J."/>
            <person name="Steglich C."/>
            <person name="Church G.M."/>
            <person name="Richardson P."/>
            <person name="Chisholm S.W."/>
        </authorList>
    </citation>
    <scope>NUCLEOTIDE SEQUENCE [LARGE SCALE GENOMIC DNA]</scope>
    <source>
        <strain evidence="2 3">NATL2A</strain>
    </source>
</reference>
<protein>
    <submittedName>
        <fullName evidence="2">Uncharacterized protein</fullName>
    </submittedName>
</protein>
<feature type="transmembrane region" description="Helical" evidence="1">
    <location>
        <begin position="77"/>
        <end position="97"/>
    </location>
</feature>
<keyword evidence="3" id="KW-1185">Reference proteome</keyword>
<feature type="transmembrane region" description="Helical" evidence="1">
    <location>
        <begin position="109"/>
        <end position="127"/>
    </location>
</feature>
<evidence type="ECO:0000313" key="3">
    <source>
        <dbReference type="Proteomes" id="UP000002535"/>
    </source>
</evidence>
<evidence type="ECO:0000313" key="2">
    <source>
        <dbReference type="EMBL" id="AAZ58097.1"/>
    </source>
</evidence>
<dbReference type="Proteomes" id="UP000002535">
    <property type="component" value="Chromosome"/>
</dbReference>
<feature type="transmembrane region" description="Helical" evidence="1">
    <location>
        <begin position="12"/>
        <end position="36"/>
    </location>
</feature>
<name>Q46K81_PROMT</name>
<accession>Q46K81</accession>
<keyword evidence="1" id="KW-1133">Transmembrane helix</keyword>
<gene>
    <name evidence="2" type="ordered locus">PMN2A_0606</name>
</gene>
<dbReference type="AlphaFoldDB" id="Q46K81"/>
<dbReference type="KEGG" id="pmn:PMN2A_0606"/>